<gene>
    <name evidence="9" type="ORF">OI18_01225</name>
</gene>
<accession>A0A0C1LM35</accession>
<sequence>MNNFMEYWTNISSSHRVLILMGGMVFFWLVEGYYPLFKFSFNRFKHAGVNLVFLATTLVLNLIFGIFTIKVCSYVTEHNFGLLNLVEWPLWVEIVIGLLLMDFFGQYLPHRLMHKYKYLWKFHMVHHSDTKVDVTTGTRHHPGEWLLREATAILGIFLVGVPVGLYFLYRGCAALFTHFNHANIRVPLWIDKPISWIFVSPNMHKAHHHYKRPLTDTNYSNIFSVWDRLFGTFAYADPRELRYGLDVLDDKTDEDLGYQFRIPFDKSIKTDY</sequence>
<evidence type="ECO:0000256" key="1">
    <source>
        <dbReference type="ARBA" id="ARBA00004127"/>
    </source>
</evidence>
<dbReference type="GO" id="GO:0012505">
    <property type="term" value="C:endomembrane system"/>
    <property type="evidence" value="ECO:0007669"/>
    <property type="project" value="UniProtKB-SubCell"/>
</dbReference>
<organism evidence="9 10">
    <name type="scientific">Flavihumibacter solisilvae</name>
    <dbReference type="NCBI Taxonomy" id="1349421"/>
    <lineage>
        <taxon>Bacteria</taxon>
        <taxon>Pseudomonadati</taxon>
        <taxon>Bacteroidota</taxon>
        <taxon>Chitinophagia</taxon>
        <taxon>Chitinophagales</taxon>
        <taxon>Chitinophagaceae</taxon>
        <taxon>Flavihumibacter</taxon>
    </lineage>
</organism>
<feature type="transmembrane region" description="Helical" evidence="7">
    <location>
        <begin position="17"/>
        <end position="36"/>
    </location>
</feature>
<evidence type="ECO:0000256" key="5">
    <source>
        <dbReference type="ARBA" id="ARBA00023098"/>
    </source>
</evidence>
<keyword evidence="2 7" id="KW-0812">Transmembrane</keyword>
<dbReference type="STRING" id="1349421.OI18_01225"/>
<dbReference type="GO" id="GO:0016020">
    <property type="term" value="C:membrane"/>
    <property type="evidence" value="ECO:0007669"/>
    <property type="project" value="GOC"/>
</dbReference>
<evidence type="ECO:0000256" key="3">
    <source>
        <dbReference type="ARBA" id="ARBA00022989"/>
    </source>
</evidence>
<evidence type="ECO:0000256" key="7">
    <source>
        <dbReference type="SAM" id="Phobius"/>
    </source>
</evidence>
<evidence type="ECO:0000256" key="4">
    <source>
        <dbReference type="ARBA" id="ARBA00023002"/>
    </source>
</evidence>
<dbReference type="Proteomes" id="UP000031408">
    <property type="component" value="Unassembled WGS sequence"/>
</dbReference>
<proteinExistence type="predicted"/>
<dbReference type="RefSeq" id="WP_039136313.1">
    <property type="nucleotide sequence ID" value="NZ_JSVC01000001.1"/>
</dbReference>
<dbReference type="PANTHER" id="PTHR21624:SF1">
    <property type="entry name" value="ALKYLGLYCEROL MONOOXYGENASE"/>
    <property type="match status" value="1"/>
</dbReference>
<dbReference type="Pfam" id="PF04116">
    <property type="entry name" value="FA_hydroxylase"/>
    <property type="match status" value="1"/>
</dbReference>
<evidence type="ECO:0000256" key="6">
    <source>
        <dbReference type="ARBA" id="ARBA00023136"/>
    </source>
</evidence>
<dbReference type="AlphaFoldDB" id="A0A0C1LM35"/>
<keyword evidence="10" id="KW-1185">Reference proteome</keyword>
<feature type="transmembrane region" description="Helical" evidence="7">
    <location>
        <begin position="88"/>
        <end position="108"/>
    </location>
</feature>
<evidence type="ECO:0000313" key="9">
    <source>
        <dbReference type="EMBL" id="KIC96398.1"/>
    </source>
</evidence>
<feature type="domain" description="Fatty acid hydroxylase" evidence="8">
    <location>
        <begin position="95"/>
        <end position="232"/>
    </location>
</feature>
<keyword evidence="3 7" id="KW-1133">Transmembrane helix</keyword>
<comment type="caution">
    <text evidence="9">The sequence shown here is derived from an EMBL/GenBank/DDBJ whole genome shotgun (WGS) entry which is preliminary data.</text>
</comment>
<keyword evidence="5" id="KW-0443">Lipid metabolism</keyword>
<keyword evidence="6 7" id="KW-0472">Membrane</keyword>
<reference evidence="9 10" key="1">
    <citation type="submission" date="2014-11" db="EMBL/GenBank/DDBJ databases">
        <title>Genome sequence of Flavihumibacter solisilvae 3-3.</title>
        <authorList>
            <person name="Zhou G."/>
            <person name="Li M."/>
            <person name="Wang G."/>
        </authorList>
    </citation>
    <scope>NUCLEOTIDE SEQUENCE [LARGE SCALE GENOMIC DNA]</scope>
    <source>
        <strain evidence="9 10">3-3</strain>
    </source>
</reference>
<protein>
    <submittedName>
        <fullName evidence="9">Sterol desaturase</fullName>
    </submittedName>
</protein>
<dbReference type="GO" id="GO:0050479">
    <property type="term" value="F:glyceryl-ether monooxygenase activity"/>
    <property type="evidence" value="ECO:0007669"/>
    <property type="project" value="TreeGrafter"/>
</dbReference>
<evidence type="ECO:0000313" key="10">
    <source>
        <dbReference type="Proteomes" id="UP000031408"/>
    </source>
</evidence>
<feature type="transmembrane region" description="Helical" evidence="7">
    <location>
        <begin position="48"/>
        <end position="68"/>
    </location>
</feature>
<dbReference type="InterPro" id="IPR006694">
    <property type="entry name" value="Fatty_acid_hydroxylase"/>
</dbReference>
<name>A0A0C1LM35_9BACT</name>
<dbReference type="GO" id="GO:0006643">
    <property type="term" value="P:membrane lipid metabolic process"/>
    <property type="evidence" value="ECO:0007669"/>
    <property type="project" value="TreeGrafter"/>
</dbReference>
<feature type="transmembrane region" description="Helical" evidence="7">
    <location>
        <begin position="150"/>
        <end position="169"/>
    </location>
</feature>
<dbReference type="EMBL" id="JSVC01000001">
    <property type="protein sequence ID" value="KIC96398.1"/>
    <property type="molecule type" value="Genomic_DNA"/>
</dbReference>
<evidence type="ECO:0000256" key="2">
    <source>
        <dbReference type="ARBA" id="ARBA00022692"/>
    </source>
</evidence>
<dbReference type="GO" id="GO:0008610">
    <property type="term" value="P:lipid biosynthetic process"/>
    <property type="evidence" value="ECO:0007669"/>
    <property type="project" value="InterPro"/>
</dbReference>
<evidence type="ECO:0000259" key="8">
    <source>
        <dbReference type="Pfam" id="PF04116"/>
    </source>
</evidence>
<dbReference type="PANTHER" id="PTHR21624">
    <property type="entry name" value="STEROL DESATURASE-RELATED PROTEIN"/>
    <property type="match status" value="1"/>
</dbReference>
<dbReference type="GO" id="GO:0005506">
    <property type="term" value="F:iron ion binding"/>
    <property type="evidence" value="ECO:0007669"/>
    <property type="project" value="InterPro"/>
</dbReference>
<comment type="subcellular location">
    <subcellularLocation>
        <location evidence="1">Endomembrane system</location>
        <topology evidence="1">Multi-pass membrane protein</topology>
    </subcellularLocation>
</comment>
<keyword evidence="4" id="KW-0560">Oxidoreductase</keyword>
<dbReference type="OrthoDB" id="9770329at2"/>
<dbReference type="InterPro" id="IPR051689">
    <property type="entry name" value="Sterol_desaturase/TMEM195"/>
</dbReference>